<comment type="similarity">
    <text evidence="2 5">Belongs to the pseudouridine synthase TruB family. Type 1 subfamily.</text>
</comment>
<dbReference type="EMBL" id="DRHL01000089">
    <property type="protein sequence ID" value="HEB13654.1"/>
    <property type="molecule type" value="Genomic_DNA"/>
</dbReference>
<evidence type="ECO:0000259" key="7">
    <source>
        <dbReference type="Pfam" id="PF16198"/>
    </source>
</evidence>
<keyword evidence="4 5" id="KW-0413">Isomerase</keyword>
<dbReference type="GO" id="GO:0031119">
    <property type="term" value="P:tRNA pseudouridine synthesis"/>
    <property type="evidence" value="ECO:0007669"/>
    <property type="project" value="UniProtKB-UniRule"/>
</dbReference>
<dbReference type="InterPro" id="IPR014780">
    <property type="entry name" value="tRNA_psdUridine_synth_TruB"/>
</dbReference>
<dbReference type="EC" id="5.4.99.25" evidence="5"/>
<feature type="domain" description="Pseudouridine synthase II N-terminal" evidence="6">
    <location>
        <begin position="21"/>
        <end position="171"/>
    </location>
</feature>
<accession>A0A7C1NMJ6</accession>
<reference evidence="8" key="1">
    <citation type="journal article" date="2020" name="mSystems">
        <title>Genome- and Community-Level Interaction Insights into Carbon Utilization and Element Cycling Functions of Hydrothermarchaeota in Hydrothermal Sediment.</title>
        <authorList>
            <person name="Zhou Z."/>
            <person name="Liu Y."/>
            <person name="Xu W."/>
            <person name="Pan J."/>
            <person name="Luo Z.H."/>
            <person name="Li M."/>
        </authorList>
    </citation>
    <scope>NUCLEOTIDE SEQUENCE [LARGE SCALE GENOMIC DNA]</scope>
    <source>
        <strain evidence="8">HyVt-369</strain>
    </source>
</reference>
<dbReference type="GO" id="GO:1990481">
    <property type="term" value="P:mRNA pseudouridine synthesis"/>
    <property type="evidence" value="ECO:0007669"/>
    <property type="project" value="TreeGrafter"/>
</dbReference>
<evidence type="ECO:0000313" key="8">
    <source>
        <dbReference type="EMBL" id="HEB13654.1"/>
    </source>
</evidence>
<dbReference type="Pfam" id="PF16198">
    <property type="entry name" value="TruB_C_2"/>
    <property type="match status" value="1"/>
</dbReference>
<evidence type="ECO:0000256" key="5">
    <source>
        <dbReference type="HAMAP-Rule" id="MF_01080"/>
    </source>
</evidence>
<dbReference type="PANTHER" id="PTHR13767:SF2">
    <property type="entry name" value="PSEUDOURIDYLATE SYNTHASE TRUB1"/>
    <property type="match status" value="1"/>
</dbReference>
<gene>
    <name evidence="5 8" type="primary">truB</name>
    <name evidence="8" type="ORF">ENI13_01595</name>
</gene>
<comment type="caution">
    <text evidence="8">The sequence shown here is derived from an EMBL/GenBank/DDBJ whole genome shotgun (WGS) entry which is preliminary data.</text>
</comment>
<evidence type="ECO:0000256" key="1">
    <source>
        <dbReference type="ARBA" id="ARBA00000385"/>
    </source>
</evidence>
<sequence length="218" mass="24096">MLLNINKPKGITSHDVVDEVRRITGEKRVGHAGTLDPFATGVLVVGVGRETTKLLGAISKESDKEYEATIELGKESDTGDPEGNIIDTGTLRDITKKELLKVLKEFTGTIQQTPPQYSAIKVKGTPAYKRKRRGEEFTLSPRDVVVSDITILKFQPPIIKLKITCSAGTYIRVLAQDIGKKLKTGAYLKELTRTRVGEYVISDSITLKDLLDRKQQSN</sequence>
<dbReference type="GO" id="GO:0003723">
    <property type="term" value="F:RNA binding"/>
    <property type="evidence" value="ECO:0007669"/>
    <property type="project" value="InterPro"/>
</dbReference>
<comment type="function">
    <text evidence="5">Responsible for synthesis of pseudouridine from uracil-55 in the psi GC loop of transfer RNAs.</text>
</comment>
<name>A0A7C1NMJ6_UNCC3</name>
<dbReference type="InterPro" id="IPR032819">
    <property type="entry name" value="TruB_C"/>
</dbReference>
<dbReference type="HAMAP" id="MF_01080">
    <property type="entry name" value="TruB_bact"/>
    <property type="match status" value="1"/>
</dbReference>
<dbReference type="Gene3D" id="3.30.2350.10">
    <property type="entry name" value="Pseudouridine synthase"/>
    <property type="match status" value="1"/>
</dbReference>
<evidence type="ECO:0000256" key="3">
    <source>
        <dbReference type="ARBA" id="ARBA00022694"/>
    </source>
</evidence>
<dbReference type="AlphaFoldDB" id="A0A7C1NMJ6"/>
<feature type="active site" description="Nucleophile" evidence="5">
    <location>
        <position position="36"/>
    </location>
</feature>
<keyword evidence="3 5" id="KW-0819">tRNA processing</keyword>
<dbReference type="GO" id="GO:0160148">
    <property type="term" value="F:tRNA pseudouridine(55) synthase activity"/>
    <property type="evidence" value="ECO:0007669"/>
    <property type="project" value="UniProtKB-EC"/>
</dbReference>
<proteinExistence type="inferred from homology"/>
<comment type="catalytic activity">
    <reaction evidence="1 5">
        <text>uridine(55) in tRNA = pseudouridine(55) in tRNA</text>
        <dbReference type="Rhea" id="RHEA:42532"/>
        <dbReference type="Rhea" id="RHEA-COMP:10101"/>
        <dbReference type="Rhea" id="RHEA-COMP:10102"/>
        <dbReference type="ChEBI" id="CHEBI:65314"/>
        <dbReference type="ChEBI" id="CHEBI:65315"/>
        <dbReference type="EC" id="5.4.99.25"/>
    </reaction>
</comment>
<dbReference type="Proteomes" id="UP000885695">
    <property type="component" value="Unassembled WGS sequence"/>
</dbReference>
<feature type="domain" description="tRNA pseudouridylate synthase B C-terminal" evidence="7">
    <location>
        <begin position="172"/>
        <end position="213"/>
    </location>
</feature>
<protein>
    <recommendedName>
        <fullName evidence="5">tRNA pseudouridine synthase B</fullName>
        <ecNumber evidence="5">5.4.99.25</ecNumber>
    </recommendedName>
    <alternativeName>
        <fullName evidence="5">tRNA pseudouridine(55) synthase</fullName>
        <shortName evidence="5">Psi55 synthase</shortName>
    </alternativeName>
    <alternativeName>
        <fullName evidence="5">tRNA pseudouridylate synthase</fullName>
    </alternativeName>
    <alternativeName>
        <fullName evidence="5">tRNA-uridine isomerase</fullName>
    </alternativeName>
</protein>
<organism evidence="8">
    <name type="scientific">candidate division CPR3 bacterium</name>
    <dbReference type="NCBI Taxonomy" id="2268181"/>
    <lineage>
        <taxon>Bacteria</taxon>
        <taxon>Bacteria division CPR3</taxon>
    </lineage>
</organism>
<evidence type="ECO:0000256" key="2">
    <source>
        <dbReference type="ARBA" id="ARBA00005642"/>
    </source>
</evidence>
<evidence type="ECO:0000259" key="6">
    <source>
        <dbReference type="Pfam" id="PF01509"/>
    </source>
</evidence>
<dbReference type="NCBIfam" id="TIGR00431">
    <property type="entry name" value="TruB"/>
    <property type="match status" value="1"/>
</dbReference>
<dbReference type="PANTHER" id="PTHR13767">
    <property type="entry name" value="TRNA-PSEUDOURIDINE SYNTHASE"/>
    <property type="match status" value="1"/>
</dbReference>
<dbReference type="InterPro" id="IPR020103">
    <property type="entry name" value="PsdUridine_synth_cat_dom_sf"/>
</dbReference>
<dbReference type="InterPro" id="IPR002501">
    <property type="entry name" value="PsdUridine_synth_N"/>
</dbReference>
<dbReference type="SUPFAM" id="SSF55120">
    <property type="entry name" value="Pseudouridine synthase"/>
    <property type="match status" value="1"/>
</dbReference>
<dbReference type="Pfam" id="PF01509">
    <property type="entry name" value="TruB_N"/>
    <property type="match status" value="1"/>
</dbReference>
<dbReference type="CDD" id="cd02573">
    <property type="entry name" value="PseudoU_synth_EcTruB"/>
    <property type="match status" value="1"/>
</dbReference>
<evidence type="ECO:0000256" key="4">
    <source>
        <dbReference type="ARBA" id="ARBA00023235"/>
    </source>
</evidence>